<protein>
    <submittedName>
        <fullName evidence="1">Uncharacterized protein</fullName>
    </submittedName>
</protein>
<sequence length="246" mass="29397">MIVNITAAKDLGDWNIQEIKNKILEIFTGRNVEFLRDKVHFYQTELALYFKELTRRNPFPNVREQLPIVVGVWIPIWSTIPFQEIVPGRLQEQSYQIFHDDGYYANIARYAPGHQSAVWRRFALKLPAFDLMVMQKYSIRDENWYIQNVGIFQALVNREKALTIDEADEWFTAIVKSKFQQHEEKIDLKRELQLNKMDRNTVKKFEKAYLNTPVLEHLYIDNDFRLVKSQREVKQRPSYTIAVRKR</sequence>
<comment type="caution">
    <text evidence="1">The sequence shown here is derived from an EMBL/GenBank/DDBJ whole genome shotgun (WGS) entry which is preliminary data.</text>
</comment>
<dbReference type="EMBL" id="LXQD01000315">
    <property type="protein sequence ID" value="RCJ25173.1"/>
    <property type="molecule type" value="Genomic_DNA"/>
</dbReference>
<evidence type="ECO:0000313" key="2">
    <source>
        <dbReference type="Proteomes" id="UP000252107"/>
    </source>
</evidence>
<name>A0A367QPE8_9NOSO</name>
<dbReference type="Proteomes" id="UP000252107">
    <property type="component" value="Unassembled WGS sequence"/>
</dbReference>
<gene>
    <name evidence="1" type="ORF">A6770_27925</name>
</gene>
<dbReference type="AlphaFoldDB" id="A0A367QPE8"/>
<evidence type="ECO:0000313" key="1">
    <source>
        <dbReference type="EMBL" id="RCJ25173.1"/>
    </source>
</evidence>
<organism evidence="1 2">
    <name type="scientific">Nostoc minutum NIES-26</name>
    <dbReference type="NCBI Taxonomy" id="1844469"/>
    <lineage>
        <taxon>Bacteria</taxon>
        <taxon>Bacillati</taxon>
        <taxon>Cyanobacteriota</taxon>
        <taxon>Cyanophyceae</taxon>
        <taxon>Nostocales</taxon>
        <taxon>Nostocaceae</taxon>
        <taxon>Nostoc</taxon>
    </lineage>
</organism>
<keyword evidence="2" id="KW-1185">Reference proteome</keyword>
<reference evidence="1" key="1">
    <citation type="submission" date="2016-04" db="EMBL/GenBank/DDBJ databases">
        <authorList>
            <person name="Tabuchi Yagui T.R."/>
        </authorList>
    </citation>
    <scope>NUCLEOTIDE SEQUENCE [LARGE SCALE GENOMIC DNA]</scope>
    <source>
        <strain evidence="1">NIES-26</strain>
    </source>
</reference>
<accession>A0A367QPE8</accession>
<proteinExistence type="predicted"/>